<dbReference type="InterPro" id="IPR013805">
    <property type="entry name" value="GrpE_CC"/>
</dbReference>
<name>A0A1F5R5Q5_9BACT</name>
<protein>
    <recommendedName>
        <fullName evidence="3 4">Protein GrpE</fullName>
    </recommendedName>
    <alternativeName>
        <fullName evidence="3">HSP-70 cofactor</fullName>
    </alternativeName>
</protein>
<feature type="compositionally biased region" description="Acidic residues" evidence="6">
    <location>
        <begin position="178"/>
        <end position="198"/>
    </location>
</feature>
<dbReference type="GO" id="GO:0000774">
    <property type="term" value="F:adenyl-nucleotide exchange factor activity"/>
    <property type="evidence" value="ECO:0007669"/>
    <property type="project" value="InterPro"/>
</dbReference>
<evidence type="ECO:0000256" key="6">
    <source>
        <dbReference type="SAM" id="MobiDB-lite"/>
    </source>
</evidence>
<evidence type="ECO:0000256" key="3">
    <source>
        <dbReference type="HAMAP-Rule" id="MF_01151"/>
    </source>
</evidence>
<evidence type="ECO:0000256" key="4">
    <source>
        <dbReference type="RuleBase" id="RU000639"/>
    </source>
</evidence>
<comment type="similarity">
    <text evidence="1 3 5">Belongs to the GrpE family.</text>
</comment>
<evidence type="ECO:0000256" key="5">
    <source>
        <dbReference type="RuleBase" id="RU004478"/>
    </source>
</evidence>
<dbReference type="Proteomes" id="UP000177230">
    <property type="component" value="Unassembled WGS sequence"/>
</dbReference>
<dbReference type="Gene3D" id="3.90.20.20">
    <property type="match status" value="1"/>
</dbReference>
<feature type="region of interest" description="Disordered" evidence="6">
    <location>
        <begin position="168"/>
        <end position="198"/>
    </location>
</feature>
<comment type="subunit">
    <text evidence="3">Homodimer.</text>
</comment>
<comment type="caution">
    <text evidence="7">The sequence shown here is derived from an EMBL/GenBank/DDBJ whole genome shotgun (WGS) entry which is preliminary data.</text>
</comment>
<dbReference type="GO" id="GO:0006457">
    <property type="term" value="P:protein folding"/>
    <property type="evidence" value="ECO:0007669"/>
    <property type="project" value="InterPro"/>
</dbReference>
<evidence type="ECO:0000313" key="7">
    <source>
        <dbReference type="EMBL" id="OGF09353.1"/>
    </source>
</evidence>
<dbReference type="PANTHER" id="PTHR21237:SF23">
    <property type="entry name" value="GRPE PROTEIN HOMOLOG, MITOCHONDRIAL"/>
    <property type="match status" value="1"/>
</dbReference>
<dbReference type="GO" id="GO:0051082">
    <property type="term" value="F:unfolded protein binding"/>
    <property type="evidence" value="ECO:0007669"/>
    <property type="project" value="TreeGrafter"/>
</dbReference>
<organism evidence="7 8">
    <name type="scientific">Candidatus Edwardsbacteria bacterium GWF2_54_11</name>
    <dbReference type="NCBI Taxonomy" id="1817851"/>
    <lineage>
        <taxon>Bacteria</taxon>
        <taxon>Candidatus Edwardsiibacteriota</taxon>
    </lineage>
</organism>
<dbReference type="AlphaFoldDB" id="A0A1F5R5Q5"/>
<dbReference type="Pfam" id="PF01025">
    <property type="entry name" value="GrpE"/>
    <property type="match status" value="1"/>
</dbReference>
<dbReference type="GO" id="GO:0005737">
    <property type="term" value="C:cytoplasm"/>
    <property type="evidence" value="ECO:0007669"/>
    <property type="project" value="UniProtKB-SubCell"/>
</dbReference>
<dbReference type="PROSITE" id="PS01071">
    <property type="entry name" value="GRPE"/>
    <property type="match status" value="1"/>
</dbReference>
<comment type="subcellular location">
    <subcellularLocation>
        <location evidence="3">Cytoplasm</location>
    </subcellularLocation>
</comment>
<reference evidence="7 8" key="1">
    <citation type="journal article" date="2016" name="Nat. Commun.">
        <title>Thousands of microbial genomes shed light on interconnected biogeochemical processes in an aquifer system.</title>
        <authorList>
            <person name="Anantharaman K."/>
            <person name="Brown C.T."/>
            <person name="Hug L.A."/>
            <person name="Sharon I."/>
            <person name="Castelle C.J."/>
            <person name="Probst A.J."/>
            <person name="Thomas B.C."/>
            <person name="Singh A."/>
            <person name="Wilkins M.J."/>
            <person name="Karaoz U."/>
            <person name="Brodie E.L."/>
            <person name="Williams K.H."/>
            <person name="Hubbard S.S."/>
            <person name="Banfield J.F."/>
        </authorList>
    </citation>
    <scope>NUCLEOTIDE SEQUENCE [LARGE SCALE GENOMIC DNA]</scope>
</reference>
<dbReference type="InterPro" id="IPR009012">
    <property type="entry name" value="GrpE_head"/>
</dbReference>
<dbReference type="GO" id="GO:0042803">
    <property type="term" value="F:protein homodimerization activity"/>
    <property type="evidence" value="ECO:0007669"/>
    <property type="project" value="InterPro"/>
</dbReference>
<keyword evidence="3 4" id="KW-0346">Stress response</keyword>
<dbReference type="PRINTS" id="PR00773">
    <property type="entry name" value="GRPEPROTEIN"/>
</dbReference>
<evidence type="ECO:0000313" key="8">
    <source>
        <dbReference type="Proteomes" id="UP000177230"/>
    </source>
</evidence>
<dbReference type="Gene3D" id="2.30.22.10">
    <property type="entry name" value="Head domain of nucleotide exchange factor GrpE"/>
    <property type="match status" value="1"/>
</dbReference>
<dbReference type="GO" id="GO:0051087">
    <property type="term" value="F:protein-folding chaperone binding"/>
    <property type="evidence" value="ECO:0007669"/>
    <property type="project" value="InterPro"/>
</dbReference>
<evidence type="ECO:0000256" key="2">
    <source>
        <dbReference type="ARBA" id="ARBA00023186"/>
    </source>
</evidence>
<dbReference type="HAMAP" id="MF_01151">
    <property type="entry name" value="GrpE"/>
    <property type="match status" value="1"/>
</dbReference>
<dbReference type="CDD" id="cd00446">
    <property type="entry name" value="GrpE"/>
    <property type="match status" value="1"/>
</dbReference>
<comment type="function">
    <text evidence="3 4">Participates actively in the response to hyperosmotic and heat shock by preventing the aggregation of stress-denatured proteins, in association with DnaK and GrpE. It is the nucleotide exchange factor for DnaK and may function as a thermosensor. Unfolded proteins bind initially to DnaJ; upon interaction with the DnaJ-bound protein, DnaK hydrolyzes its bound ATP, resulting in the formation of a stable complex. GrpE releases ADP from DnaK; ATP binding to DnaK triggers the release of the substrate protein, thus completing the reaction cycle. Several rounds of ATP-dependent interactions between DnaJ, DnaK and GrpE are required for fully efficient folding.</text>
</comment>
<keyword evidence="2 3" id="KW-0143">Chaperone</keyword>
<evidence type="ECO:0000256" key="1">
    <source>
        <dbReference type="ARBA" id="ARBA00009054"/>
    </source>
</evidence>
<keyword evidence="3" id="KW-0963">Cytoplasm</keyword>
<dbReference type="SUPFAM" id="SSF51064">
    <property type="entry name" value="Head domain of nucleotide exchange factor GrpE"/>
    <property type="match status" value="1"/>
</dbReference>
<accession>A0A1F5R5Q5</accession>
<proteinExistence type="inferred from homology"/>
<dbReference type="SUPFAM" id="SSF58014">
    <property type="entry name" value="Coiled-coil domain of nucleotide exchange factor GrpE"/>
    <property type="match status" value="1"/>
</dbReference>
<dbReference type="EMBL" id="MFFM01000042">
    <property type="protein sequence ID" value="OGF09353.1"/>
    <property type="molecule type" value="Genomic_DNA"/>
</dbReference>
<sequence length="198" mass="22854">MELKKNSGLYRKLKARLKELITQGSYYKQLSDENFDKYVRAMADFDNYRKRVAKEYLEKEAEANRNIIAKLLPVLDNFDRAIEASRSGAENDEALRSFHQGVQMIDQQIHKILENEGLKPFSSKGEEFDPARHDAVLSIETAEHEPNQVLDEVEKGFVFRGKVLRHARVTVSKRPGGEPEEPNEEYPEEADQNQETTE</sequence>
<dbReference type="InterPro" id="IPR000740">
    <property type="entry name" value="GrpE"/>
</dbReference>
<gene>
    <name evidence="3" type="primary">grpE</name>
    <name evidence="7" type="ORF">A2024_08705</name>
</gene>
<dbReference type="PANTHER" id="PTHR21237">
    <property type="entry name" value="GRPE PROTEIN"/>
    <property type="match status" value="1"/>
</dbReference>